<feature type="region of interest" description="Disordered" evidence="6">
    <location>
        <begin position="1"/>
        <end position="23"/>
    </location>
</feature>
<dbReference type="PANTHER" id="PTHR38459:SF1">
    <property type="entry name" value="PROPHAGE BACTOPRENOL-LINKED GLUCOSE TRANSLOCASE HOMOLOG"/>
    <property type="match status" value="1"/>
</dbReference>
<dbReference type="AlphaFoldDB" id="A0A1G9HFF6"/>
<gene>
    <name evidence="9" type="ORF">SAMN04488242_0279</name>
</gene>
<dbReference type="PANTHER" id="PTHR38459">
    <property type="entry name" value="PROPHAGE BACTOPRENOL-LINKED GLUCOSE TRANSLOCASE HOMOLOG"/>
    <property type="match status" value="1"/>
</dbReference>
<dbReference type="InterPro" id="IPR007267">
    <property type="entry name" value="GtrA_DPMS_TM"/>
</dbReference>
<dbReference type="STRING" id="686624.SAMN04488242_0279"/>
<keyword evidence="4 7" id="KW-1133">Transmembrane helix</keyword>
<feature type="domain" description="GtrA/DPMS transmembrane" evidence="8">
    <location>
        <begin position="41"/>
        <end position="159"/>
    </location>
</feature>
<comment type="subcellular location">
    <subcellularLocation>
        <location evidence="1">Membrane</location>
        <topology evidence="1">Multi-pass membrane protein</topology>
    </subcellularLocation>
</comment>
<evidence type="ECO:0000256" key="2">
    <source>
        <dbReference type="ARBA" id="ARBA00009399"/>
    </source>
</evidence>
<accession>A0A1G9HFF6</accession>
<comment type="similarity">
    <text evidence="2">Belongs to the GtrA family.</text>
</comment>
<feature type="transmembrane region" description="Helical" evidence="7">
    <location>
        <begin position="133"/>
        <end position="153"/>
    </location>
</feature>
<evidence type="ECO:0000259" key="8">
    <source>
        <dbReference type="Pfam" id="PF04138"/>
    </source>
</evidence>
<name>A0A1G9HFF6_9ACTN</name>
<feature type="compositionally biased region" description="Polar residues" evidence="6">
    <location>
        <begin position="1"/>
        <end position="11"/>
    </location>
</feature>
<dbReference type="EMBL" id="FNGP01000001">
    <property type="protein sequence ID" value="SDL11771.1"/>
    <property type="molecule type" value="Genomic_DNA"/>
</dbReference>
<organism evidence="9 10">
    <name type="scientific">Tessaracoccus oleiagri</name>
    <dbReference type="NCBI Taxonomy" id="686624"/>
    <lineage>
        <taxon>Bacteria</taxon>
        <taxon>Bacillati</taxon>
        <taxon>Actinomycetota</taxon>
        <taxon>Actinomycetes</taxon>
        <taxon>Propionibacteriales</taxon>
        <taxon>Propionibacteriaceae</taxon>
        <taxon>Tessaracoccus</taxon>
    </lineage>
</organism>
<evidence type="ECO:0000256" key="6">
    <source>
        <dbReference type="SAM" id="MobiDB-lite"/>
    </source>
</evidence>
<dbReference type="InterPro" id="IPR051401">
    <property type="entry name" value="GtrA_CellWall_Glycosyl"/>
</dbReference>
<keyword evidence="5 7" id="KW-0472">Membrane</keyword>
<evidence type="ECO:0000313" key="10">
    <source>
        <dbReference type="Proteomes" id="UP000199475"/>
    </source>
</evidence>
<dbReference type="GO" id="GO:0005886">
    <property type="term" value="C:plasma membrane"/>
    <property type="evidence" value="ECO:0007669"/>
    <property type="project" value="TreeGrafter"/>
</dbReference>
<reference evidence="9 10" key="1">
    <citation type="submission" date="2016-10" db="EMBL/GenBank/DDBJ databases">
        <authorList>
            <person name="de Groot N.N."/>
        </authorList>
    </citation>
    <scope>NUCLEOTIDE SEQUENCE [LARGE SCALE GENOMIC DNA]</scope>
    <source>
        <strain evidence="9 10">CGMCC 1.9159</strain>
    </source>
</reference>
<sequence>MPTAEGSTADESPSKGHTVPPGVAGPPGWLLSVIRDQRVAFLIVGGINTVVGTLWYWLFWALLRDVGGRNAHFIALVPTYVFAILSAFILYRKLVFRVEGHTVRDLLRFSTVYITTFLANIPLMWLMKDRLGFHPMVAQVLNTGVVTVASFVFHKRFSFKRTADERGE</sequence>
<protein>
    <submittedName>
        <fullName evidence="9">Putative flippase GtrA (Transmembrane translocase of bactoprenol-linked glucose)</fullName>
    </submittedName>
</protein>
<dbReference type="GO" id="GO:0000271">
    <property type="term" value="P:polysaccharide biosynthetic process"/>
    <property type="evidence" value="ECO:0007669"/>
    <property type="project" value="InterPro"/>
</dbReference>
<evidence type="ECO:0000313" key="9">
    <source>
        <dbReference type="EMBL" id="SDL11771.1"/>
    </source>
</evidence>
<feature type="transmembrane region" description="Helical" evidence="7">
    <location>
        <begin position="106"/>
        <end position="127"/>
    </location>
</feature>
<evidence type="ECO:0000256" key="4">
    <source>
        <dbReference type="ARBA" id="ARBA00022989"/>
    </source>
</evidence>
<dbReference type="RefSeq" id="WP_093248260.1">
    <property type="nucleotide sequence ID" value="NZ_FNGP01000001.1"/>
</dbReference>
<feature type="transmembrane region" description="Helical" evidence="7">
    <location>
        <begin position="39"/>
        <end position="59"/>
    </location>
</feature>
<evidence type="ECO:0000256" key="3">
    <source>
        <dbReference type="ARBA" id="ARBA00022692"/>
    </source>
</evidence>
<keyword evidence="3 7" id="KW-0812">Transmembrane</keyword>
<evidence type="ECO:0000256" key="1">
    <source>
        <dbReference type="ARBA" id="ARBA00004141"/>
    </source>
</evidence>
<keyword evidence="10" id="KW-1185">Reference proteome</keyword>
<proteinExistence type="inferred from homology"/>
<evidence type="ECO:0000256" key="5">
    <source>
        <dbReference type="ARBA" id="ARBA00023136"/>
    </source>
</evidence>
<feature type="transmembrane region" description="Helical" evidence="7">
    <location>
        <begin position="71"/>
        <end position="94"/>
    </location>
</feature>
<evidence type="ECO:0000256" key="7">
    <source>
        <dbReference type="SAM" id="Phobius"/>
    </source>
</evidence>
<dbReference type="OrthoDB" id="4943658at2"/>
<dbReference type="Proteomes" id="UP000199475">
    <property type="component" value="Unassembled WGS sequence"/>
</dbReference>
<dbReference type="Pfam" id="PF04138">
    <property type="entry name" value="GtrA_DPMS_TM"/>
    <property type="match status" value="1"/>
</dbReference>